<name>A0ABP6S3I8_9ACTN</name>
<evidence type="ECO:0000256" key="1">
    <source>
        <dbReference type="SAM" id="MobiDB-lite"/>
    </source>
</evidence>
<gene>
    <name evidence="2" type="ORF">GCM10020367_00300</name>
    <name evidence="3" type="ORF">GCM10020367_68540</name>
</gene>
<feature type="compositionally biased region" description="Low complexity" evidence="1">
    <location>
        <begin position="235"/>
        <end position="244"/>
    </location>
</feature>
<evidence type="ECO:0000313" key="3">
    <source>
        <dbReference type="EMBL" id="GAA3380534.1"/>
    </source>
</evidence>
<dbReference type="EMBL" id="BAAAYL010000001">
    <property type="protein sequence ID" value="GAA3380534.1"/>
    <property type="molecule type" value="Genomic_DNA"/>
</dbReference>
<evidence type="ECO:0000313" key="2">
    <source>
        <dbReference type="EMBL" id="GAA3367164.1"/>
    </source>
</evidence>
<evidence type="ECO:0008006" key="5">
    <source>
        <dbReference type="Google" id="ProtNLM"/>
    </source>
</evidence>
<dbReference type="RefSeq" id="WP_345033612.1">
    <property type="nucleotide sequence ID" value="NZ_BAAAYL010000001.1"/>
</dbReference>
<reference evidence="2" key="1">
    <citation type="journal article" date="2014" name="Int. J. Syst. Evol. Microbiol.">
        <title>Complete genome of a new Firmicutes species belonging to the dominant human colonic microbiota ('Ruminococcus bicirculans') reveals two chromosomes and a selective capacity to utilize plant glucans.</title>
        <authorList>
            <consortium name="NISC Comparative Sequencing Program"/>
            <person name="Wegmann U."/>
            <person name="Louis P."/>
            <person name="Goesmann A."/>
            <person name="Henrissat B."/>
            <person name="Duncan S.H."/>
            <person name="Flint H.J."/>
        </authorList>
    </citation>
    <scope>NUCLEOTIDE SEQUENCE</scope>
    <source>
        <strain evidence="2">JCM 9651</strain>
    </source>
</reference>
<evidence type="ECO:0000313" key="4">
    <source>
        <dbReference type="Proteomes" id="UP001499990"/>
    </source>
</evidence>
<dbReference type="EMBL" id="BAAAYL010000001">
    <property type="protein sequence ID" value="GAA3367164.1"/>
    <property type="molecule type" value="Genomic_DNA"/>
</dbReference>
<organism evidence="2 4">
    <name type="scientific">Streptomyces sannanensis</name>
    <dbReference type="NCBI Taxonomy" id="285536"/>
    <lineage>
        <taxon>Bacteria</taxon>
        <taxon>Bacillati</taxon>
        <taxon>Actinomycetota</taxon>
        <taxon>Actinomycetes</taxon>
        <taxon>Kitasatosporales</taxon>
        <taxon>Streptomycetaceae</taxon>
        <taxon>Streptomyces</taxon>
    </lineage>
</organism>
<protein>
    <recommendedName>
        <fullName evidence="5">DUF4192 domain-containing protein</fullName>
    </recommendedName>
</protein>
<reference evidence="4" key="2">
    <citation type="journal article" date="2019" name="Int. J. Syst. Evol. Microbiol.">
        <title>The Global Catalogue of Microorganisms (GCM) 10K type strain sequencing project: providing services to taxonomists for standard genome sequencing and annotation.</title>
        <authorList>
            <consortium name="The Broad Institute Genomics Platform"/>
            <consortium name="The Broad Institute Genome Sequencing Center for Infectious Disease"/>
            <person name="Wu L."/>
            <person name="Ma J."/>
        </authorList>
    </citation>
    <scope>NUCLEOTIDE SEQUENCE [LARGE SCALE GENOMIC DNA]</scope>
    <source>
        <strain evidence="4">JCM 9651</strain>
    </source>
</reference>
<feature type="region of interest" description="Disordered" evidence="1">
    <location>
        <begin position="218"/>
        <end position="244"/>
    </location>
</feature>
<reference evidence="2" key="3">
    <citation type="submission" date="2023-12" db="EMBL/GenBank/DDBJ databases">
        <authorList>
            <person name="Sun Q."/>
            <person name="Inoue M."/>
        </authorList>
    </citation>
    <scope>NUCLEOTIDE SEQUENCE</scope>
    <source>
        <strain evidence="2">JCM 9651</strain>
    </source>
</reference>
<dbReference type="Proteomes" id="UP001499990">
    <property type="component" value="Unassembled WGS sequence"/>
</dbReference>
<proteinExistence type="predicted"/>
<feature type="compositionally biased region" description="Low complexity" evidence="1">
    <location>
        <begin position="218"/>
        <end position="227"/>
    </location>
</feature>
<sequence>MVITGEDSGSGTALLLAAAPVGKGRLVDAASVLPALAAVPPSVLTGTSAPTVVELADPVDAQTVLTRIRTAAATPGPLALYLAGQLHLDHKQHRLHLALARTTPATLRYTALPWHWLAGELQKRRPGTTTAVVDLVADTDAWQQLHHDGLTLGHGIRLYGRLAPPPPRRSTITPAYLKACTDVWRSGTRPPLAQLHEHAATQAGPGDALLLAADDTPTTVATPQQQAPIPPRPTAHPAAPDAGGDPHPAILAAARAGRHREAAAIAATWESEALRTYGPGSQQAIHWLEVRADLARLAGDTPRSCELWMEAATARLDRQQQTTNNPDVEAAVDRAHHQWEHLPDPDRARALAPALITLRRRVPGRQRAALRLLQQRFEQLHTR</sequence>
<comment type="caution">
    <text evidence="2">The sequence shown here is derived from an EMBL/GenBank/DDBJ whole genome shotgun (WGS) entry which is preliminary data.</text>
</comment>
<accession>A0ABP6S3I8</accession>
<keyword evidence="4" id="KW-1185">Reference proteome</keyword>